<dbReference type="GO" id="GO:0043386">
    <property type="term" value="P:mycotoxin biosynthetic process"/>
    <property type="evidence" value="ECO:0007669"/>
    <property type="project" value="InterPro"/>
</dbReference>
<evidence type="ECO:0000256" key="1">
    <source>
        <dbReference type="ARBA" id="ARBA00004685"/>
    </source>
</evidence>
<comment type="caution">
    <text evidence="5">The sequence shown here is derived from an EMBL/GenBank/DDBJ whole genome shotgun (WGS) entry which is preliminary data.</text>
</comment>
<evidence type="ECO:0008006" key="7">
    <source>
        <dbReference type="Google" id="ProtNLM"/>
    </source>
</evidence>
<evidence type="ECO:0000256" key="4">
    <source>
        <dbReference type="SAM" id="Phobius"/>
    </source>
</evidence>
<gene>
    <name evidence="5" type="ORF">OCU04_001089</name>
</gene>
<reference evidence="5" key="1">
    <citation type="submission" date="2022-11" db="EMBL/GenBank/DDBJ databases">
        <title>Genome Resource of Sclerotinia nivalis Strain SnTB1, a Plant Pathogen Isolated from American Ginseng.</title>
        <authorList>
            <person name="Fan S."/>
        </authorList>
    </citation>
    <scope>NUCLEOTIDE SEQUENCE</scope>
    <source>
        <strain evidence="5">SnTB1</strain>
    </source>
</reference>
<sequence length="263" mass="29516">MDLDGDFPYNPLLEKEFDELVSCINPMLSQKPMGPKGHSCTLSIRFLGGILLLNFFGIIIVASTLMRKPLDNECRSPTNKLLGDNKSKVNLAFHADERFVAADSVVNAIMDDRNKTVWNDIYPNAWLAVSDPQTVSYGGGVKLSEFAQDESMFKPNDEGFVLAVMHQIHCVAVIKHAIGEYQGKYSSETPPEHLDHCIEYLRQAVMCHGDLTLEGPNVTTYPQRVNGDGSEHRCRDWGKLIQAVRERAIKRGENGWLKVWGDH</sequence>
<evidence type="ECO:0000256" key="3">
    <source>
        <dbReference type="ARBA" id="ARBA00035112"/>
    </source>
</evidence>
<keyword evidence="2" id="KW-0560">Oxidoreductase</keyword>
<dbReference type="PANTHER" id="PTHR33365">
    <property type="entry name" value="YALI0B05434P"/>
    <property type="match status" value="1"/>
</dbReference>
<dbReference type="InterPro" id="IPR021765">
    <property type="entry name" value="UstYa-like"/>
</dbReference>
<protein>
    <recommendedName>
        <fullName evidence="7">Oxidase ustYa</fullName>
    </recommendedName>
</protein>
<keyword evidence="4" id="KW-0472">Membrane</keyword>
<keyword evidence="4" id="KW-1133">Transmembrane helix</keyword>
<accession>A0A9X0AYL4</accession>
<dbReference type="PANTHER" id="PTHR33365:SF11">
    <property type="entry name" value="TAT PATHWAY SIGNAL SEQUENCE"/>
    <property type="match status" value="1"/>
</dbReference>
<name>A0A9X0AYL4_9HELO</name>
<organism evidence="5 6">
    <name type="scientific">Sclerotinia nivalis</name>
    <dbReference type="NCBI Taxonomy" id="352851"/>
    <lineage>
        <taxon>Eukaryota</taxon>
        <taxon>Fungi</taxon>
        <taxon>Dikarya</taxon>
        <taxon>Ascomycota</taxon>
        <taxon>Pezizomycotina</taxon>
        <taxon>Leotiomycetes</taxon>
        <taxon>Helotiales</taxon>
        <taxon>Sclerotiniaceae</taxon>
        <taxon>Sclerotinia</taxon>
    </lineage>
</organism>
<evidence type="ECO:0000313" key="6">
    <source>
        <dbReference type="Proteomes" id="UP001152300"/>
    </source>
</evidence>
<evidence type="ECO:0000256" key="2">
    <source>
        <dbReference type="ARBA" id="ARBA00023002"/>
    </source>
</evidence>
<keyword evidence="4" id="KW-0812">Transmembrane</keyword>
<dbReference type="GO" id="GO:0016491">
    <property type="term" value="F:oxidoreductase activity"/>
    <property type="evidence" value="ECO:0007669"/>
    <property type="project" value="UniProtKB-KW"/>
</dbReference>
<dbReference type="EMBL" id="JAPEIS010000001">
    <property type="protein sequence ID" value="KAJ8070718.1"/>
    <property type="molecule type" value="Genomic_DNA"/>
</dbReference>
<proteinExistence type="inferred from homology"/>
<comment type="pathway">
    <text evidence="1">Mycotoxin biosynthesis.</text>
</comment>
<feature type="transmembrane region" description="Helical" evidence="4">
    <location>
        <begin position="42"/>
        <end position="66"/>
    </location>
</feature>
<dbReference type="AlphaFoldDB" id="A0A9X0AYL4"/>
<dbReference type="Pfam" id="PF11807">
    <property type="entry name" value="UstYa"/>
    <property type="match status" value="1"/>
</dbReference>
<keyword evidence="6" id="KW-1185">Reference proteome</keyword>
<dbReference type="Proteomes" id="UP001152300">
    <property type="component" value="Unassembled WGS sequence"/>
</dbReference>
<comment type="similarity">
    <text evidence="3">Belongs to the ustYa family.</text>
</comment>
<evidence type="ECO:0000313" key="5">
    <source>
        <dbReference type="EMBL" id="KAJ8070718.1"/>
    </source>
</evidence>
<dbReference type="OrthoDB" id="3687641at2759"/>